<evidence type="ECO:0008006" key="4">
    <source>
        <dbReference type="Google" id="ProtNLM"/>
    </source>
</evidence>
<sequence>MRAPFVALLSGLITAVVVAVASLALLAAIGIHNFQATQQAEASTPAVNVRLESGAVEETVGVKVHSLRVATQTISGVSLGGGVVTGPPPPAGSALKDGDTLVSINENPVLIIQGATPTYRSLGRGMTGKDVEQLQDFLTRQEFELGDKKGFFGASTALALSKFYRARDLPLINENGEAVNFLSQTGLPLSRFVFAPSMPLEIAKDCGPAGQQVSDFTCELQSSATRTVISSNAEQDIQGKELLLTKTDGQQIVAKVGPPTSPELNTDNINEDGNTSVVQPTEERWFSVIDLPQGKNEFAESARVLVRSSPTDGLRIPATAVHEDPNGKTFLRSPLKAGEEEKDRSQHHVELLFCASNYCAVQGENLKAGMEFSVLE</sequence>
<dbReference type="AlphaFoldDB" id="A0A1L2ZPJ9"/>
<dbReference type="SUPFAM" id="SSF47090">
    <property type="entry name" value="PGBD-like"/>
    <property type="match status" value="1"/>
</dbReference>
<evidence type="ECO:0000256" key="1">
    <source>
        <dbReference type="SAM" id="MobiDB-lite"/>
    </source>
</evidence>
<dbReference type="EMBL" id="CP018135">
    <property type="protein sequence ID" value="APF41087.1"/>
    <property type="molecule type" value="Genomic_DNA"/>
</dbReference>
<dbReference type="STRING" id="556325.BHE16_08850"/>
<proteinExistence type="predicted"/>
<dbReference type="KEGG" id="nae:BHE16_08850"/>
<organism evidence="2 3">
    <name type="scientific">Neomicrococcus aestuarii</name>
    <dbReference type="NCBI Taxonomy" id="556325"/>
    <lineage>
        <taxon>Bacteria</taxon>
        <taxon>Bacillati</taxon>
        <taxon>Actinomycetota</taxon>
        <taxon>Actinomycetes</taxon>
        <taxon>Micrococcales</taxon>
        <taxon>Micrococcaceae</taxon>
        <taxon>Neomicrococcus</taxon>
    </lineage>
</organism>
<protein>
    <recommendedName>
        <fullName evidence="4">Peptidoglycan binding-like domain-containing protein</fullName>
    </recommendedName>
</protein>
<dbReference type="InterPro" id="IPR036366">
    <property type="entry name" value="PGBDSf"/>
</dbReference>
<dbReference type="Proteomes" id="UP000183530">
    <property type="component" value="Chromosome"/>
</dbReference>
<keyword evidence="3" id="KW-1185">Reference proteome</keyword>
<evidence type="ECO:0000313" key="3">
    <source>
        <dbReference type="Proteomes" id="UP000183530"/>
    </source>
</evidence>
<name>A0A1L2ZPJ9_9MICC</name>
<evidence type="ECO:0000313" key="2">
    <source>
        <dbReference type="EMBL" id="APF41087.1"/>
    </source>
</evidence>
<feature type="region of interest" description="Disordered" evidence="1">
    <location>
        <begin position="256"/>
        <end position="275"/>
    </location>
</feature>
<feature type="compositionally biased region" description="Polar residues" evidence="1">
    <location>
        <begin position="262"/>
        <end position="275"/>
    </location>
</feature>
<accession>A0A1L2ZPJ9</accession>
<reference evidence="2 3" key="1">
    <citation type="submission" date="2016-11" db="EMBL/GenBank/DDBJ databases">
        <title>Genome sequencing of Zhihengliuella aestuarii B18 antagonistic to Plasmodiophora brassicae.</title>
        <authorList>
            <person name="Luo Y."/>
        </authorList>
    </citation>
    <scope>NUCLEOTIDE SEQUENCE [LARGE SCALE GENOMIC DNA]</scope>
    <source>
        <strain evidence="2 3">B18</strain>
    </source>
</reference>
<dbReference type="Gene3D" id="1.10.101.10">
    <property type="entry name" value="PGBD-like superfamily/PGBD"/>
    <property type="match status" value="1"/>
</dbReference>
<gene>
    <name evidence="2" type="ORF">BHE16_08850</name>
</gene>
<dbReference type="InterPro" id="IPR036365">
    <property type="entry name" value="PGBD-like_sf"/>
</dbReference>